<evidence type="ECO:0000313" key="1">
    <source>
        <dbReference type="EMBL" id="GAH35311.1"/>
    </source>
</evidence>
<protein>
    <recommendedName>
        <fullName evidence="2">Right handed beta helix domain-containing protein</fullName>
    </recommendedName>
</protein>
<evidence type="ECO:0008006" key="2">
    <source>
        <dbReference type="Google" id="ProtNLM"/>
    </source>
</evidence>
<proteinExistence type="predicted"/>
<sequence length="294" mass="31008">PSHRVIWTGTDDDTLTVLTNTVTMVNDLHIVEVRFYAPRTLNVPGDYTNLQHAIDDAMDGDIVVIAPADEPYLTVDGFYIYGKAITITSANPDEPNVVARTVIEMQSPGPGGTVGPAFYFSSVERDTVLNGLTIRGFNMYGGNGRGGNPGADPPWWDGVPGGSVYGAAIRCYYSSPTIKNCIITDCSARGGNGGNGAGGNDDHPDGGHGGWPGRGYGGGMGCLDDSNPLVINCTFDNCRAYGGNGGNGGNGNGNPWGPGGRGGGWYYPYDIYLYQPYEWGPFDFYTTYSGHGGA</sequence>
<comment type="caution">
    <text evidence="1">The sequence shown here is derived from an EMBL/GenBank/DDBJ whole genome shotgun (WGS) entry which is preliminary data.</text>
</comment>
<dbReference type="Gene3D" id="2.160.20.10">
    <property type="entry name" value="Single-stranded right-handed beta-helix, Pectin lyase-like"/>
    <property type="match status" value="1"/>
</dbReference>
<dbReference type="InterPro" id="IPR011050">
    <property type="entry name" value="Pectin_lyase_fold/virulence"/>
</dbReference>
<accession>X1EPH4</accession>
<dbReference type="EMBL" id="BARU01010631">
    <property type="protein sequence ID" value="GAH35311.1"/>
    <property type="molecule type" value="Genomic_DNA"/>
</dbReference>
<name>X1EPH4_9ZZZZ</name>
<feature type="non-terminal residue" evidence="1">
    <location>
        <position position="1"/>
    </location>
</feature>
<dbReference type="AlphaFoldDB" id="X1EPH4"/>
<dbReference type="InterPro" id="IPR012334">
    <property type="entry name" value="Pectin_lyas_fold"/>
</dbReference>
<organism evidence="1">
    <name type="scientific">marine sediment metagenome</name>
    <dbReference type="NCBI Taxonomy" id="412755"/>
    <lineage>
        <taxon>unclassified sequences</taxon>
        <taxon>metagenomes</taxon>
        <taxon>ecological metagenomes</taxon>
    </lineage>
</organism>
<reference evidence="1" key="1">
    <citation type="journal article" date="2014" name="Front. Microbiol.">
        <title>High frequency of phylogenetically diverse reductive dehalogenase-homologous genes in deep subseafloor sedimentary metagenomes.</title>
        <authorList>
            <person name="Kawai M."/>
            <person name="Futagami T."/>
            <person name="Toyoda A."/>
            <person name="Takaki Y."/>
            <person name="Nishi S."/>
            <person name="Hori S."/>
            <person name="Arai W."/>
            <person name="Tsubouchi T."/>
            <person name="Morono Y."/>
            <person name="Uchiyama I."/>
            <person name="Ito T."/>
            <person name="Fujiyama A."/>
            <person name="Inagaki F."/>
            <person name="Takami H."/>
        </authorList>
    </citation>
    <scope>NUCLEOTIDE SEQUENCE</scope>
    <source>
        <strain evidence="1">Expedition CK06-06</strain>
    </source>
</reference>
<gene>
    <name evidence="1" type="ORF">S03H2_20217</name>
</gene>
<feature type="non-terminal residue" evidence="1">
    <location>
        <position position="294"/>
    </location>
</feature>
<dbReference type="SUPFAM" id="SSF51126">
    <property type="entry name" value="Pectin lyase-like"/>
    <property type="match status" value="1"/>
</dbReference>